<evidence type="ECO:0000313" key="3">
    <source>
        <dbReference type="Proteomes" id="UP000009881"/>
    </source>
</evidence>
<feature type="compositionally biased region" description="Gly residues" evidence="1">
    <location>
        <begin position="27"/>
        <end position="49"/>
    </location>
</feature>
<comment type="caution">
    <text evidence="2">The sequence shown here is derived from an EMBL/GenBank/DDBJ whole genome shotgun (WGS) entry which is preliminary data.</text>
</comment>
<keyword evidence="3" id="KW-1185">Reference proteome</keyword>
<dbReference type="AlphaFoldDB" id="K9H6E3"/>
<dbReference type="SUPFAM" id="SSF158682">
    <property type="entry name" value="TerB-like"/>
    <property type="match status" value="1"/>
</dbReference>
<accession>K9H6E3</accession>
<dbReference type="RefSeq" id="WP_009542917.1">
    <property type="nucleotide sequence ID" value="NZ_ANHY01000037.1"/>
</dbReference>
<dbReference type="Proteomes" id="UP000009881">
    <property type="component" value="Unassembled WGS sequence"/>
</dbReference>
<name>K9H6E3_9PROT</name>
<protein>
    <submittedName>
        <fullName evidence="2">Putative membrane protein</fullName>
    </submittedName>
</protein>
<proteinExistence type="predicted"/>
<dbReference type="EMBL" id="ANHY01000037">
    <property type="protein sequence ID" value="EKV26158.1"/>
    <property type="molecule type" value="Genomic_DNA"/>
</dbReference>
<dbReference type="STRING" id="1238182.C882_2926"/>
<dbReference type="OrthoDB" id="5459344at2"/>
<feature type="region of interest" description="Disordered" evidence="1">
    <location>
        <begin position="26"/>
        <end position="49"/>
    </location>
</feature>
<dbReference type="InterPro" id="IPR029024">
    <property type="entry name" value="TerB-like"/>
</dbReference>
<gene>
    <name evidence="2" type="ORF">C882_2926</name>
</gene>
<dbReference type="InterPro" id="IPR007486">
    <property type="entry name" value="YebE"/>
</dbReference>
<dbReference type="CDD" id="cd07178">
    <property type="entry name" value="terB_like_YebE"/>
    <property type="match status" value="1"/>
</dbReference>
<sequence>MDVRRLMEGVLGSSGARELEREARRMMGGGSGGQHSSGQGGGGKGGSGFTGGMMGGALSGGLINLVMGSKKGRKMGGKALKYGGAALLAGLAYKAWSDWKGNRDPQEAAPARVGQGAGLDLAPPPASSGFTPDSDQDSAGADFRLALIRAMIAAAKCDGHIDRDEHARIQQQIAEQELSSEEKGFLLDAFSEESDAFAVARLARTPEQGAELYAASRLAIDPDVPAEHQYLERLAGALGLPRDLISHLDAKIEAARLELGREEA</sequence>
<dbReference type="Gene3D" id="1.10.3680.10">
    <property type="entry name" value="TerB-like"/>
    <property type="match status" value="1"/>
</dbReference>
<dbReference type="eggNOG" id="COG2979">
    <property type="taxonomic scope" value="Bacteria"/>
</dbReference>
<evidence type="ECO:0000313" key="2">
    <source>
        <dbReference type="EMBL" id="EKV26158.1"/>
    </source>
</evidence>
<dbReference type="Pfam" id="PF04391">
    <property type="entry name" value="DUF533"/>
    <property type="match status" value="1"/>
</dbReference>
<evidence type="ECO:0000256" key="1">
    <source>
        <dbReference type="SAM" id="MobiDB-lite"/>
    </source>
</evidence>
<reference evidence="2 3" key="1">
    <citation type="journal article" date="2013" name="Genome Announc.">
        <title>Draft Genome Sequence of an Alphaproteobacterium, Caenispirillum salinarum AK4(T), Isolated from a Solar Saltern.</title>
        <authorList>
            <person name="Khatri I."/>
            <person name="Singh A."/>
            <person name="Korpole S."/>
            <person name="Pinnaka A.K."/>
            <person name="Subramanian S."/>
        </authorList>
    </citation>
    <scope>NUCLEOTIDE SEQUENCE [LARGE SCALE GENOMIC DNA]</scope>
    <source>
        <strain evidence="2 3">AK4</strain>
    </source>
</reference>
<organism evidence="2 3">
    <name type="scientific">Caenispirillum salinarum AK4</name>
    <dbReference type="NCBI Taxonomy" id="1238182"/>
    <lineage>
        <taxon>Bacteria</taxon>
        <taxon>Pseudomonadati</taxon>
        <taxon>Pseudomonadota</taxon>
        <taxon>Alphaproteobacteria</taxon>
        <taxon>Rhodospirillales</taxon>
        <taxon>Novispirillaceae</taxon>
        <taxon>Caenispirillum</taxon>
    </lineage>
</organism>
<feature type="region of interest" description="Disordered" evidence="1">
    <location>
        <begin position="101"/>
        <end position="136"/>
    </location>
</feature>
<dbReference type="PATRIC" id="fig|1238182.3.peg.4477"/>